<accession>A0A0A9FKB7</accession>
<organism evidence="1">
    <name type="scientific">Arundo donax</name>
    <name type="common">Giant reed</name>
    <name type="synonym">Donax arundinaceus</name>
    <dbReference type="NCBI Taxonomy" id="35708"/>
    <lineage>
        <taxon>Eukaryota</taxon>
        <taxon>Viridiplantae</taxon>
        <taxon>Streptophyta</taxon>
        <taxon>Embryophyta</taxon>
        <taxon>Tracheophyta</taxon>
        <taxon>Spermatophyta</taxon>
        <taxon>Magnoliopsida</taxon>
        <taxon>Liliopsida</taxon>
        <taxon>Poales</taxon>
        <taxon>Poaceae</taxon>
        <taxon>PACMAD clade</taxon>
        <taxon>Arundinoideae</taxon>
        <taxon>Arundineae</taxon>
        <taxon>Arundo</taxon>
    </lineage>
</organism>
<reference evidence="1" key="1">
    <citation type="submission" date="2014-09" db="EMBL/GenBank/DDBJ databases">
        <authorList>
            <person name="Magalhaes I.L.F."/>
            <person name="Oliveira U."/>
            <person name="Santos F.R."/>
            <person name="Vidigal T.H.D.A."/>
            <person name="Brescovit A.D."/>
            <person name="Santos A.J."/>
        </authorList>
    </citation>
    <scope>NUCLEOTIDE SEQUENCE</scope>
    <source>
        <tissue evidence="1">Shoot tissue taken approximately 20 cm above the soil surface</tissue>
    </source>
</reference>
<proteinExistence type="predicted"/>
<protein>
    <submittedName>
        <fullName evidence="1">Uncharacterized protein</fullName>
    </submittedName>
</protein>
<evidence type="ECO:0000313" key="1">
    <source>
        <dbReference type="EMBL" id="JAE13485.1"/>
    </source>
</evidence>
<reference evidence="1" key="2">
    <citation type="journal article" date="2015" name="Data Brief">
        <title>Shoot transcriptome of the giant reed, Arundo donax.</title>
        <authorList>
            <person name="Barrero R.A."/>
            <person name="Guerrero F.D."/>
            <person name="Moolhuijzen P."/>
            <person name="Goolsby J.A."/>
            <person name="Tidwell J."/>
            <person name="Bellgard S.E."/>
            <person name="Bellgard M.I."/>
        </authorList>
    </citation>
    <scope>NUCLEOTIDE SEQUENCE</scope>
    <source>
        <tissue evidence="1">Shoot tissue taken approximately 20 cm above the soil surface</tissue>
    </source>
</reference>
<name>A0A0A9FKB7_ARUDO</name>
<dbReference type="EMBL" id="GBRH01184411">
    <property type="protein sequence ID" value="JAE13485.1"/>
    <property type="molecule type" value="Transcribed_RNA"/>
</dbReference>
<dbReference type="AlphaFoldDB" id="A0A0A9FKB7"/>
<sequence length="51" mass="5213">MASSVLKAMAEKAGPAVHKQTLMLTDAAASRVSLIFGLVSSRVAAMGCPTH</sequence>